<name>A0A1C4AC69_9GAMM</name>
<organism evidence="1 2">
    <name type="scientific">Gilliamella bombicola</name>
    <dbReference type="NCBI Taxonomy" id="1798182"/>
    <lineage>
        <taxon>Bacteria</taxon>
        <taxon>Pseudomonadati</taxon>
        <taxon>Pseudomonadota</taxon>
        <taxon>Gammaproteobacteria</taxon>
        <taxon>Orbales</taxon>
        <taxon>Orbaceae</taxon>
        <taxon>Gilliamella</taxon>
    </lineage>
</organism>
<dbReference type="Gene3D" id="3.30.530.20">
    <property type="match status" value="1"/>
</dbReference>
<evidence type="ECO:0000313" key="1">
    <source>
        <dbReference type="EMBL" id="SCB92173.1"/>
    </source>
</evidence>
<sequence length="143" mass="16647">MNTISISFILPTKAKPTQIWQYYTDLNLRKLWETDLEDFRIFGDLKTGAKGIFKLQNIPEMEVTLSKIIDEQEFTEQFDMPEIGLLFFSHQIIEISHNQYALKSEISLKPDSKMDTKASYDFIKQISDDIIDKTYKLNGLVEG</sequence>
<accession>A0A1C4AC69</accession>
<dbReference type="Proteomes" id="UP000199670">
    <property type="component" value="Unassembled WGS sequence"/>
</dbReference>
<keyword evidence="2" id="KW-1185">Reference proteome</keyword>
<proteinExistence type="predicted"/>
<dbReference type="STRING" id="1798182.GA0061081_102342"/>
<dbReference type="AlphaFoldDB" id="A0A1C4AC69"/>
<reference evidence="2" key="1">
    <citation type="submission" date="2016-08" db="EMBL/GenBank/DDBJ databases">
        <authorList>
            <person name="Varghese N."/>
            <person name="Submissions Spin"/>
        </authorList>
    </citation>
    <scope>NUCLEOTIDE SEQUENCE [LARGE SCALE GENOMIC DNA]</scope>
    <source>
        <strain evidence="2">R-53248</strain>
    </source>
</reference>
<dbReference type="OrthoDB" id="7058942at2"/>
<dbReference type="SUPFAM" id="SSF55961">
    <property type="entry name" value="Bet v1-like"/>
    <property type="match status" value="1"/>
</dbReference>
<gene>
    <name evidence="1" type="ORF">GA0061081_102342</name>
</gene>
<evidence type="ECO:0008006" key="3">
    <source>
        <dbReference type="Google" id="ProtNLM"/>
    </source>
</evidence>
<dbReference type="InterPro" id="IPR023393">
    <property type="entry name" value="START-like_dom_sf"/>
</dbReference>
<evidence type="ECO:0000313" key="2">
    <source>
        <dbReference type="Proteomes" id="UP000199670"/>
    </source>
</evidence>
<protein>
    <recommendedName>
        <fullName evidence="3">Activator of Hsp90 ATPase homolog 1-like protein</fullName>
    </recommendedName>
</protein>
<dbReference type="RefSeq" id="WP_091347178.1">
    <property type="nucleotide sequence ID" value="NZ_FMAQ01000002.1"/>
</dbReference>
<dbReference type="EMBL" id="FMAQ01000002">
    <property type="protein sequence ID" value="SCB92173.1"/>
    <property type="molecule type" value="Genomic_DNA"/>
</dbReference>